<keyword evidence="1" id="KW-0732">Signal</keyword>
<evidence type="ECO:0000256" key="1">
    <source>
        <dbReference type="SAM" id="SignalP"/>
    </source>
</evidence>
<proteinExistence type="predicted"/>
<evidence type="ECO:0000313" key="2">
    <source>
        <dbReference type="EMBL" id="CRL46792.1"/>
    </source>
</evidence>
<name>A0A193QNR5_SODGM</name>
<reference evidence="2 3" key="1">
    <citation type="submission" date="2015-05" db="EMBL/GenBank/DDBJ databases">
        <authorList>
            <person name="Goodhead I."/>
        </authorList>
    </citation>
    <scope>NUCLEOTIDE SEQUENCE [LARGE SCALE GENOMIC DNA]</scope>
    <source>
        <strain evidence="3">morsitans</strain>
    </source>
</reference>
<evidence type="ECO:0000313" key="3">
    <source>
        <dbReference type="Proteomes" id="UP000245838"/>
    </source>
</evidence>
<dbReference type="Proteomes" id="UP000245838">
    <property type="component" value="Chromosome sggmmb4_Chromosome"/>
</dbReference>
<feature type="chain" id="PRO_5008261621" description="Lipoprotein" evidence="1">
    <location>
        <begin position="22"/>
        <end position="43"/>
    </location>
</feature>
<organism evidence="2 3">
    <name type="scientific">Sodalis glossinidius (strain morsitans)</name>
    <dbReference type="NCBI Taxonomy" id="343509"/>
    <lineage>
        <taxon>Bacteria</taxon>
        <taxon>Pseudomonadati</taxon>
        <taxon>Pseudomonadota</taxon>
        <taxon>Gammaproteobacteria</taxon>
        <taxon>Enterobacterales</taxon>
        <taxon>Bruguierivoracaceae</taxon>
        <taxon>Sodalis</taxon>
    </lineage>
</organism>
<evidence type="ECO:0008006" key="4">
    <source>
        <dbReference type="Google" id="ProtNLM"/>
    </source>
</evidence>
<gene>
    <name evidence="2" type="ORF">SGGMMB4_05703</name>
</gene>
<dbReference type="PROSITE" id="PS51257">
    <property type="entry name" value="PROKAR_LIPOPROTEIN"/>
    <property type="match status" value="1"/>
</dbReference>
<accession>A0A193QNR5</accession>
<dbReference type="EMBL" id="LN854557">
    <property type="protein sequence ID" value="CRL46792.1"/>
    <property type="molecule type" value="Genomic_DNA"/>
</dbReference>
<protein>
    <recommendedName>
        <fullName evidence="4">Lipoprotein</fullName>
    </recommendedName>
</protein>
<sequence length="43" mass="4768">MKSFLFVIVLSLFLSSCSAVGHYNVDKTASDKADFHFVGIRLC</sequence>
<dbReference type="AlphaFoldDB" id="A0A193QNR5"/>
<feature type="signal peptide" evidence="1">
    <location>
        <begin position="1"/>
        <end position="21"/>
    </location>
</feature>